<dbReference type="AlphaFoldDB" id="A0A077M4W0"/>
<gene>
    <name evidence="2" type="ORF">BN13_160003</name>
</gene>
<protein>
    <submittedName>
        <fullName evidence="2">Uncharacterized protein</fullName>
    </submittedName>
</protein>
<proteinExistence type="predicted"/>
<keyword evidence="3" id="KW-1185">Reference proteome</keyword>
<reference evidence="2 3" key="1">
    <citation type="journal article" date="2013" name="ISME J.">
        <title>A metabolic model for members of the genus Tetrasphaera involved in enhanced biological phosphorus removal.</title>
        <authorList>
            <person name="Kristiansen R."/>
            <person name="Nguyen H.T.T."/>
            <person name="Saunders A.M."/>
            <person name="Nielsen J.L."/>
            <person name="Wimmer R."/>
            <person name="Le V.Q."/>
            <person name="McIlroy S.J."/>
            <person name="Petrovski S."/>
            <person name="Seviour R.J."/>
            <person name="Calteau A."/>
            <person name="Nielsen K.L."/>
            <person name="Nielsen P.H."/>
        </authorList>
    </citation>
    <scope>NUCLEOTIDE SEQUENCE [LARGE SCALE GENOMIC DNA]</scope>
    <source>
        <strain evidence="2 3">Ben 74</strain>
    </source>
</reference>
<comment type="caution">
    <text evidence="2">The sequence shown here is derived from an EMBL/GenBank/DDBJ whole genome shotgun (WGS) entry which is preliminary data.</text>
</comment>
<evidence type="ECO:0000313" key="2">
    <source>
        <dbReference type="EMBL" id="CCI52321.1"/>
    </source>
</evidence>
<feature type="compositionally biased region" description="Gly residues" evidence="1">
    <location>
        <begin position="9"/>
        <end position="20"/>
    </location>
</feature>
<dbReference type="EMBL" id="CAJC01000068">
    <property type="protein sequence ID" value="CCI52321.1"/>
    <property type="molecule type" value="Genomic_DNA"/>
</dbReference>
<name>A0A077M4W0_9MICO</name>
<feature type="region of interest" description="Disordered" evidence="1">
    <location>
        <begin position="1"/>
        <end position="72"/>
    </location>
</feature>
<organism evidence="2 3">
    <name type="scientific">Nostocoides jenkinsii Ben 74</name>
    <dbReference type="NCBI Taxonomy" id="1193518"/>
    <lineage>
        <taxon>Bacteria</taxon>
        <taxon>Bacillati</taxon>
        <taxon>Actinomycetota</taxon>
        <taxon>Actinomycetes</taxon>
        <taxon>Micrococcales</taxon>
        <taxon>Intrasporangiaceae</taxon>
        <taxon>Nostocoides</taxon>
    </lineage>
</organism>
<dbReference type="Proteomes" id="UP000035720">
    <property type="component" value="Unassembled WGS sequence"/>
</dbReference>
<accession>A0A077M4W0</accession>
<dbReference type="STRING" id="1193518.BN13_160003"/>
<evidence type="ECO:0000313" key="3">
    <source>
        <dbReference type="Proteomes" id="UP000035720"/>
    </source>
</evidence>
<evidence type="ECO:0000256" key="1">
    <source>
        <dbReference type="SAM" id="MobiDB-lite"/>
    </source>
</evidence>
<sequence length="72" mass="7406">MTAHHTNGQGAGGFVLGSGPGRHDDQGICRTAGRTTDESGSHGMAGRRPHHAPRGGSPGRWSLGPRGAPRTR</sequence>